<dbReference type="WBParaSite" id="nRc.2.0.1.t17919-RA">
    <property type="protein sequence ID" value="nRc.2.0.1.t17919-RA"/>
    <property type="gene ID" value="nRc.2.0.1.g17919"/>
</dbReference>
<protein>
    <submittedName>
        <fullName evidence="3">Uncharacterized protein</fullName>
    </submittedName>
</protein>
<proteinExistence type="predicted"/>
<organism evidence="2 3">
    <name type="scientific">Romanomermis culicivorax</name>
    <name type="common">Nematode worm</name>
    <dbReference type="NCBI Taxonomy" id="13658"/>
    <lineage>
        <taxon>Eukaryota</taxon>
        <taxon>Metazoa</taxon>
        <taxon>Ecdysozoa</taxon>
        <taxon>Nematoda</taxon>
        <taxon>Enoplea</taxon>
        <taxon>Dorylaimia</taxon>
        <taxon>Mermithida</taxon>
        <taxon>Mermithoidea</taxon>
        <taxon>Mermithidae</taxon>
        <taxon>Romanomermis</taxon>
    </lineage>
</organism>
<dbReference type="AlphaFoldDB" id="A0A915IUQ2"/>
<keyword evidence="2" id="KW-1185">Reference proteome</keyword>
<sequence>MKGVAGPFKVDFWGHGWLAEGALGFYGEWPRRDYFAHVVAGEPINFDISGVVERLFCCLLSIAIFNLFFAVGYCMWQLQNNDDGIFPDEKIQGVVGDAFESDQVDSEGKKRTVLQQNGQQNTPHADVRHFIPKSDFSTFMTIFDRGGG</sequence>
<feature type="transmembrane region" description="Helical" evidence="1">
    <location>
        <begin position="55"/>
        <end position="78"/>
    </location>
</feature>
<keyword evidence="1" id="KW-0472">Membrane</keyword>
<reference evidence="3" key="1">
    <citation type="submission" date="2022-11" db="UniProtKB">
        <authorList>
            <consortium name="WormBaseParasite"/>
        </authorList>
    </citation>
    <scope>IDENTIFICATION</scope>
</reference>
<accession>A0A915IUQ2</accession>
<evidence type="ECO:0000313" key="2">
    <source>
        <dbReference type="Proteomes" id="UP000887565"/>
    </source>
</evidence>
<keyword evidence="1" id="KW-0812">Transmembrane</keyword>
<evidence type="ECO:0000256" key="1">
    <source>
        <dbReference type="SAM" id="Phobius"/>
    </source>
</evidence>
<name>A0A915IUQ2_ROMCU</name>
<evidence type="ECO:0000313" key="3">
    <source>
        <dbReference type="WBParaSite" id="nRc.2.0.1.t17919-RA"/>
    </source>
</evidence>
<dbReference type="Proteomes" id="UP000887565">
    <property type="component" value="Unplaced"/>
</dbReference>
<keyword evidence="1" id="KW-1133">Transmembrane helix</keyword>